<feature type="region of interest" description="Disordered" evidence="2">
    <location>
        <begin position="42"/>
        <end position="72"/>
    </location>
</feature>
<keyword evidence="4" id="KW-1185">Reference proteome</keyword>
<feature type="coiled-coil region" evidence="1">
    <location>
        <begin position="443"/>
        <end position="470"/>
    </location>
</feature>
<dbReference type="RefSeq" id="XP_033533690.1">
    <property type="nucleotide sequence ID" value="XM_033681899.1"/>
</dbReference>
<keyword evidence="1" id="KW-0175">Coiled coil</keyword>
<evidence type="ECO:0000313" key="3">
    <source>
        <dbReference type="EMBL" id="KAF1812059.1"/>
    </source>
</evidence>
<evidence type="ECO:0000313" key="5">
    <source>
        <dbReference type="RefSeq" id="XP_033533690.1"/>
    </source>
</evidence>
<feature type="region of interest" description="Disordered" evidence="2">
    <location>
        <begin position="759"/>
        <end position="778"/>
    </location>
</feature>
<gene>
    <name evidence="3 5" type="ORF">P152DRAFT_482603</name>
</gene>
<dbReference type="EMBL" id="ML975159">
    <property type="protein sequence ID" value="KAF1812059.1"/>
    <property type="molecule type" value="Genomic_DNA"/>
</dbReference>
<feature type="compositionally biased region" description="Polar residues" evidence="2">
    <location>
        <begin position="57"/>
        <end position="71"/>
    </location>
</feature>
<reference evidence="5" key="2">
    <citation type="submission" date="2020-04" db="EMBL/GenBank/DDBJ databases">
        <authorList>
            <consortium name="NCBI Genome Project"/>
        </authorList>
    </citation>
    <scope>NUCLEOTIDE SEQUENCE</scope>
    <source>
        <strain evidence="5">CBS 781.70</strain>
    </source>
</reference>
<feature type="region of interest" description="Disordered" evidence="2">
    <location>
        <begin position="330"/>
        <end position="352"/>
    </location>
</feature>
<dbReference type="Gene3D" id="1.10.287.1490">
    <property type="match status" value="1"/>
</dbReference>
<evidence type="ECO:0000313" key="4">
    <source>
        <dbReference type="Proteomes" id="UP000504638"/>
    </source>
</evidence>
<feature type="compositionally biased region" description="Polar residues" evidence="2">
    <location>
        <begin position="761"/>
        <end position="770"/>
    </location>
</feature>
<reference evidence="5" key="3">
    <citation type="submission" date="2025-04" db="UniProtKB">
        <authorList>
            <consortium name="RefSeq"/>
        </authorList>
    </citation>
    <scope>IDENTIFICATION</scope>
    <source>
        <strain evidence="5">CBS 781.70</strain>
    </source>
</reference>
<dbReference type="Proteomes" id="UP000504638">
    <property type="component" value="Unplaced"/>
</dbReference>
<sequence length="930" mass="103433">MVTSIPRVRSSTRRVSIDYTRYPHAYRYASWCAAGYSPTCTDRRPGESSRSSNSKSTTYQGHPTYPASSTPRLRRCETRSFHGWGGRRWPPEDHDARYERLREEMSRRRKHMMKEHSDAIEQLKKRIQEDPYDALFGWSNRVRRGENRQPNSKEKDQAQAAAELRDGSDMVGEQKVEVIIEPGTIELRSAEFEYDPISNRMVAKEAQNLQMEVDEPVSEAKSIGTELPPETIDVDATTSKPVLLKDEPLAEEELASRPIEGIVAPISPEEIKAPEKPEPRLNMPEDDLDFLQSSDVRASMSLASEANYRSDAEREQERLELKDDYRELQQTTTNEEVTRPTLPSAPTATTIPQPLETSLDRVNTDAVSTQRIKRLDRILKHLDIMTSDMFRQQKHIDSMQRAMDGDRPQVTLEQIGLGERGSAEKAEVSEAGKRKSHRAALLNTSLEEEVDHVKAAMAKLEQRAELSVNEPSQTPEVDTLDPNVVTQQKSVVTEDGMLENQIRTIYEGEYGLIASDEPQKLAASESAPFELDHETKGTLQDLVGRASQIEARLDALFNAVKLVPISQDSEAETTSSLDALAQRVSAVDSRLGSIISAIDQLTAEAEHDQSLDGLVQRVSAVDSRIDGIISAIDQLTAESEHEKSLDGIVHRVSAVDSRLDGIISAIDQLPAKVEQGKAPISTSPDPHTKAALDDITERLFQLTTKIDTVSSSITHLQSINHDANSDTNQLATQTEATLQHLNALINDLDTRFATLAATISERPSQQNSDPSAAPTTATETAARLQDFVTQLEAMDINFRKFRWHDLSRFVEIREQLIALNSVVNPESKGERGGQGDRGRPFRLEGGWRIKVLLALMGAATVGNLVVTKRGLEGQWRGLEAERRLAGLEEMVMGNGRGAELELVPVRPSGKDIVRTGQQAESSGGSWFWSR</sequence>
<dbReference type="GeneID" id="54422469"/>
<accession>A0A6G1G2M7</accession>
<evidence type="ECO:0000256" key="1">
    <source>
        <dbReference type="SAM" id="Coils"/>
    </source>
</evidence>
<organism evidence="3">
    <name type="scientific">Eremomyces bilateralis CBS 781.70</name>
    <dbReference type="NCBI Taxonomy" id="1392243"/>
    <lineage>
        <taxon>Eukaryota</taxon>
        <taxon>Fungi</taxon>
        <taxon>Dikarya</taxon>
        <taxon>Ascomycota</taxon>
        <taxon>Pezizomycotina</taxon>
        <taxon>Dothideomycetes</taxon>
        <taxon>Dothideomycetes incertae sedis</taxon>
        <taxon>Eremomycetales</taxon>
        <taxon>Eremomycetaceae</taxon>
        <taxon>Eremomyces</taxon>
    </lineage>
</organism>
<protein>
    <submittedName>
        <fullName evidence="3 5">Uncharacterized protein</fullName>
    </submittedName>
</protein>
<reference evidence="3 5" key="1">
    <citation type="submission" date="2020-01" db="EMBL/GenBank/DDBJ databases">
        <authorList>
            <consortium name="DOE Joint Genome Institute"/>
            <person name="Haridas S."/>
            <person name="Albert R."/>
            <person name="Binder M."/>
            <person name="Bloem J."/>
            <person name="Labutti K."/>
            <person name="Salamov A."/>
            <person name="Andreopoulos B."/>
            <person name="Baker S.E."/>
            <person name="Barry K."/>
            <person name="Bills G."/>
            <person name="Bluhm B.H."/>
            <person name="Cannon C."/>
            <person name="Castanera R."/>
            <person name="Culley D.E."/>
            <person name="Daum C."/>
            <person name="Ezra D."/>
            <person name="Gonzalez J.B."/>
            <person name="Henrissat B."/>
            <person name="Kuo A."/>
            <person name="Liang C."/>
            <person name="Lipzen A."/>
            <person name="Lutzoni F."/>
            <person name="Magnuson J."/>
            <person name="Mondo S."/>
            <person name="Nolan M."/>
            <person name="Ohm R."/>
            <person name="Pangilinan J."/>
            <person name="Park H.-J."/>
            <person name="Ramirez L."/>
            <person name="Alfaro M."/>
            <person name="Sun H."/>
            <person name="Tritt A."/>
            <person name="Yoshinaga Y."/>
            <person name="Zwiers L.-H."/>
            <person name="Turgeon B.G."/>
            <person name="Goodwin S.B."/>
            <person name="Spatafora J.W."/>
            <person name="Crous P.W."/>
            <person name="Grigoriev I.V."/>
        </authorList>
    </citation>
    <scope>NUCLEOTIDE SEQUENCE</scope>
    <source>
        <strain evidence="3 5">CBS 781.70</strain>
    </source>
</reference>
<dbReference type="AlphaFoldDB" id="A0A6G1G2M7"/>
<evidence type="ECO:0000256" key="2">
    <source>
        <dbReference type="SAM" id="MobiDB-lite"/>
    </source>
</evidence>
<proteinExistence type="predicted"/>
<name>A0A6G1G2M7_9PEZI</name>